<evidence type="ECO:0000313" key="2">
    <source>
        <dbReference type="Proteomes" id="UP000035009"/>
    </source>
</evidence>
<sequence length="464" mass="51123">MNKLQAIDAARNLLQVREEERKRLDPLADAMKPWTTENASSKVFASTKTTSAETTKAIAARSQRNFLPLVLDVFSQGMKVDNYLASATKDASPAWAWWQKNGFDARQTGVHRAALHYGTSYVVVLPSMAPAGAPKAEGAFMRGTSPREMTTLYGEPMEWTPGGGPVDSDWPIMALEVKGNQIRVYDEEQVHFIGAKRAPNVSGMGWKDPALQSADNFDYIEGRAHGVGVCPVVRFRDRMLLDGEEQFGIIEPILGIQSNIDQTVFEGNTAQYWAAFKQRYVMGWMPSDEREAFRQAVSETWFFKDEDVKVGQFAETDLKPFHESKAGAIRDLAATAQIPAHALGLDGISNISEATLAALETGKERKSSEIETSFGESWEQVLRTAAFIAGDMVSAQDFASEVLWRDQSARSFAQTVDGLGKLATMLGVPTEALWEDIPGWTRQKADRAREMLDGGSGLELPPTS</sequence>
<dbReference type="AlphaFoldDB" id="M3UMT0"/>
<dbReference type="InterPro" id="IPR021145">
    <property type="entry name" value="Portal_protein_SPP1_Gp6-like"/>
</dbReference>
<dbReference type="eggNOG" id="ENOG502Z7TR">
    <property type="taxonomic scope" value="Bacteria"/>
</dbReference>
<protein>
    <recommendedName>
        <fullName evidence="3">Phage portal protein</fullName>
    </recommendedName>
</protein>
<keyword evidence="2" id="KW-1185">Reference proteome</keyword>
<evidence type="ECO:0008006" key="3">
    <source>
        <dbReference type="Google" id="ProtNLM"/>
    </source>
</evidence>
<name>M3UMT0_GORML</name>
<dbReference type="Proteomes" id="UP000035009">
    <property type="component" value="Unassembled WGS sequence"/>
</dbReference>
<comment type="caution">
    <text evidence="1">The sequence shown here is derived from an EMBL/GenBank/DDBJ whole genome shotgun (WGS) entry which is preliminary data.</text>
</comment>
<dbReference type="EMBL" id="BAOP01000030">
    <property type="protein sequence ID" value="GAC81235.1"/>
    <property type="molecule type" value="Genomic_DNA"/>
</dbReference>
<dbReference type="OrthoDB" id="1780383at2"/>
<dbReference type="Pfam" id="PF05133">
    <property type="entry name" value="SPP1_portal"/>
    <property type="match status" value="1"/>
</dbReference>
<dbReference type="RefSeq" id="WP_008380836.1">
    <property type="nucleotide sequence ID" value="NZ_BAOP01000030.1"/>
</dbReference>
<evidence type="ECO:0000313" key="1">
    <source>
        <dbReference type="EMBL" id="GAC81235.1"/>
    </source>
</evidence>
<proteinExistence type="predicted"/>
<accession>M3UMT0</accession>
<organism evidence="1 2">
    <name type="scientific">Gordonia malaquae NBRC 108250</name>
    <dbReference type="NCBI Taxonomy" id="1223542"/>
    <lineage>
        <taxon>Bacteria</taxon>
        <taxon>Bacillati</taxon>
        <taxon>Actinomycetota</taxon>
        <taxon>Actinomycetes</taxon>
        <taxon>Mycobacteriales</taxon>
        <taxon>Gordoniaceae</taxon>
        <taxon>Gordonia</taxon>
    </lineage>
</organism>
<gene>
    <name evidence="1" type="ORF">GM1_030_00640</name>
</gene>
<dbReference type="STRING" id="410332.SAMN04488550_4133"/>
<reference evidence="1 2" key="1">
    <citation type="submission" date="2013-02" db="EMBL/GenBank/DDBJ databases">
        <title>Whole genome shotgun sequence of Gordonia malaquae NBRC 108250.</title>
        <authorList>
            <person name="Yoshida I."/>
            <person name="Hosoyama A."/>
            <person name="Tsuchikane K."/>
            <person name="Ando Y."/>
            <person name="Baba S."/>
            <person name="Ohji S."/>
            <person name="Hamada M."/>
            <person name="Tamura T."/>
            <person name="Yamazoe A."/>
            <person name="Yamazaki S."/>
            <person name="Fujita N."/>
        </authorList>
    </citation>
    <scope>NUCLEOTIDE SEQUENCE [LARGE SCALE GENOMIC DNA]</scope>
    <source>
        <strain evidence="1 2">NBRC 108250</strain>
    </source>
</reference>